<reference evidence="1 2" key="1">
    <citation type="submission" date="2018-11" db="EMBL/GenBank/DDBJ databases">
        <title>Schleiferia aggregans sp. nov., a moderately thermophilic heterotrophic bacterium isolated from microbial mats at a terrestrial hot spring.</title>
        <authorList>
            <person name="Iino T."/>
            <person name="Ohkuma M."/>
            <person name="Haruta S."/>
        </authorList>
    </citation>
    <scope>NUCLEOTIDE SEQUENCE [LARGE SCALE GENOMIC DNA]</scope>
    <source>
        <strain evidence="1 2">LA</strain>
    </source>
</reference>
<dbReference type="AlphaFoldDB" id="A0A401XJZ9"/>
<dbReference type="Proteomes" id="UP000286715">
    <property type="component" value="Unassembled WGS sequence"/>
</dbReference>
<dbReference type="EMBL" id="BHZE01000006">
    <property type="protein sequence ID" value="GCD77346.1"/>
    <property type="molecule type" value="Genomic_DNA"/>
</dbReference>
<sequence>MYKALCLFRDQFMHIKPVEEVSRGKINFIYDSEWKADNISRLKPDIVIGINEHHLEIAKCYEVANKMNIPTLTIQDGVLEWRYMFENPMFDGDKLGIPLHRPILANKYACIGTWWASLISAMGNANKVEVTGMPKMDTIDVQAAHCSVIRGDKKKIMVITAAKPWFEDNQKKIVLSMLTDLKDYFDKQKNIEVVWRITKALEKEINVTTAFQNKETSEIAAQIEKCDAVISTISTSMIEVLLKGKPLARIDYFNTPCLFPTVWNITNPSQIDDTIRSLLNPKPQQLYLQEIFKMQVISNLGNASERVSELILKMIDFNKKNSSIDFPSNLVGIPIINMNKVNMTLSDRRESLMFDDINWLKAKLVRLEWENYKLKKENAQKRFINIIYKLYNKLKA</sequence>
<keyword evidence="2" id="KW-1185">Reference proteome</keyword>
<accession>A0A401XJZ9</accession>
<comment type="caution">
    <text evidence="1">The sequence shown here is derived from an EMBL/GenBank/DDBJ whole genome shotgun (WGS) entry which is preliminary data.</text>
</comment>
<dbReference type="RefSeq" id="WP_124397409.1">
    <property type="nucleotide sequence ID" value="NZ_BHZE01000006.1"/>
</dbReference>
<evidence type="ECO:0008006" key="3">
    <source>
        <dbReference type="Google" id="ProtNLM"/>
    </source>
</evidence>
<organism evidence="1 2">
    <name type="scientific">Thermaurantimonas aggregans</name>
    <dbReference type="NCBI Taxonomy" id="2173829"/>
    <lineage>
        <taxon>Bacteria</taxon>
        <taxon>Pseudomonadati</taxon>
        <taxon>Bacteroidota</taxon>
        <taxon>Flavobacteriia</taxon>
        <taxon>Flavobacteriales</taxon>
        <taxon>Schleiferiaceae</taxon>
        <taxon>Thermaurantimonas</taxon>
    </lineage>
</organism>
<evidence type="ECO:0000313" key="1">
    <source>
        <dbReference type="EMBL" id="GCD77346.1"/>
    </source>
</evidence>
<dbReference type="SUPFAM" id="SSF53756">
    <property type="entry name" value="UDP-Glycosyltransferase/glycogen phosphorylase"/>
    <property type="match status" value="1"/>
</dbReference>
<evidence type="ECO:0000313" key="2">
    <source>
        <dbReference type="Proteomes" id="UP000286715"/>
    </source>
</evidence>
<dbReference type="OrthoDB" id="1522454at2"/>
<protein>
    <recommendedName>
        <fullName evidence="3">Lipid-A-disaccharide synthase</fullName>
    </recommendedName>
</protein>
<proteinExistence type="predicted"/>
<gene>
    <name evidence="1" type="ORF">JCM31826_08280</name>
</gene>
<name>A0A401XJZ9_9FLAO</name>